<dbReference type="AlphaFoldDB" id="A0A8J5RIG3"/>
<protein>
    <submittedName>
        <fullName evidence="2">Uncharacterized protein</fullName>
    </submittedName>
</protein>
<proteinExistence type="predicted"/>
<name>A0A8J5RIG3_ZIZPA</name>
<organism evidence="2 3">
    <name type="scientific">Zizania palustris</name>
    <name type="common">Northern wild rice</name>
    <dbReference type="NCBI Taxonomy" id="103762"/>
    <lineage>
        <taxon>Eukaryota</taxon>
        <taxon>Viridiplantae</taxon>
        <taxon>Streptophyta</taxon>
        <taxon>Embryophyta</taxon>
        <taxon>Tracheophyta</taxon>
        <taxon>Spermatophyta</taxon>
        <taxon>Magnoliopsida</taxon>
        <taxon>Liliopsida</taxon>
        <taxon>Poales</taxon>
        <taxon>Poaceae</taxon>
        <taxon>BOP clade</taxon>
        <taxon>Oryzoideae</taxon>
        <taxon>Oryzeae</taxon>
        <taxon>Zizaniinae</taxon>
        <taxon>Zizania</taxon>
    </lineage>
</organism>
<dbReference type="Proteomes" id="UP000729402">
    <property type="component" value="Unassembled WGS sequence"/>
</dbReference>
<comment type="caution">
    <text evidence="2">The sequence shown here is derived from an EMBL/GenBank/DDBJ whole genome shotgun (WGS) entry which is preliminary data.</text>
</comment>
<sequence>MDRASRSGVLSETASCADTPRSGYSQSIMKIQEGALDISSRFSYCKPNANRDKMLQRRYSLNLPEHMPGHYSRAATERNQKATSKV</sequence>
<feature type="compositionally biased region" description="Polar residues" evidence="1">
    <location>
        <begin position="8"/>
        <end position="22"/>
    </location>
</feature>
<reference evidence="2" key="2">
    <citation type="submission" date="2021-02" db="EMBL/GenBank/DDBJ databases">
        <authorList>
            <person name="Kimball J.A."/>
            <person name="Haas M.W."/>
            <person name="Macchietto M."/>
            <person name="Kono T."/>
            <person name="Duquette J."/>
            <person name="Shao M."/>
        </authorList>
    </citation>
    <scope>NUCLEOTIDE SEQUENCE</scope>
    <source>
        <tissue evidence="2">Fresh leaf tissue</tissue>
    </source>
</reference>
<gene>
    <name evidence="2" type="ORF">GUJ93_ZPchr0009g2478</name>
</gene>
<dbReference type="EMBL" id="JAAALK010000289">
    <property type="protein sequence ID" value="KAG8049782.1"/>
    <property type="molecule type" value="Genomic_DNA"/>
</dbReference>
<accession>A0A8J5RIG3</accession>
<feature type="region of interest" description="Disordered" evidence="1">
    <location>
        <begin position="64"/>
        <end position="86"/>
    </location>
</feature>
<evidence type="ECO:0000313" key="2">
    <source>
        <dbReference type="EMBL" id="KAG8049782.1"/>
    </source>
</evidence>
<keyword evidence="3" id="KW-1185">Reference proteome</keyword>
<reference evidence="2" key="1">
    <citation type="journal article" date="2021" name="bioRxiv">
        <title>Whole Genome Assembly and Annotation of Northern Wild Rice, Zizania palustris L., Supports a Whole Genome Duplication in the Zizania Genus.</title>
        <authorList>
            <person name="Haas M."/>
            <person name="Kono T."/>
            <person name="Macchietto M."/>
            <person name="Millas R."/>
            <person name="McGilp L."/>
            <person name="Shao M."/>
            <person name="Duquette J."/>
            <person name="Hirsch C.N."/>
            <person name="Kimball J."/>
        </authorList>
    </citation>
    <scope>NUCLEOTIDE SEQUENCE</scope>
    <source>
        <tissue evidence="2">Fresh leaf tissue</tissue>
    </source>
</reference>
<feature type="region of interest" description="Disordered" evidence="1">
    <location>
        <begin position="1"/>
        <end position="22"/>
    </location>
</feature>
<evidence type="ECO:0000256" key="1">
    <source>
        <dbReference type="SAM" id="MobiDB-lite"/>
    </source>
</evidence>
<evidence type="ECO:0000313" key="3">
    <source>
        <dbReference type="Proteomes" id="UP000729402"/>
    </source>
</evidence>